<dbReference type="AlphaFoldDB" id="A0A1H6WKW6"/>
<accession>A0A1H6WKW6</accession>
<dbReference type="OrthoDB" id="72084at2"/>
<dbReference type="RefSeq" id="WP_092263921.1">
    <property type="nucleotide sequence ID" value="NZ_FNZA01000004.1"/>
</dbReference>
<dbReference type="STRING" id="856736.SAMN04488058_104165"/>
<gene>
    <name evidence="1" type="ORF">SAMN04488058_104165</name>
</gene>
<sequence>MTPGTPDPLAELLAAEPYWIARAMQEQGSRFYRALGQALEAADLPNRRRIYTTWTDEVWDFYQRGQRLAAVEGGAPLPD</sequence>
<organism evidence="1 2">
    <name type="scientific">Deinococcus reticulitermitis</name>
    <dbReference type="NCBI Taxonomy" id="856736"/>
    <lineage>
        <taxon>Bacteria</taxon>
        <taxon>Thermotogati</taxon>
        <taxon>Deinococcota</taxon>
        <taxon>Deinococci</taxon>
        <taxon>Deinococcales</taxon>
        <taxon>Deinococcaceae</taxon>
        <taxon>Deinococcus</taxon>
    </lineage>
</organism>
<protein>
    <submittedName>
        <fullName evidence="1">Uncharacterized protein</fullName>
    </submittedName>
</protein>
<dbReference type="Proteomes" id="UP000199223">
    <property type="component" value="Unassembled WGS sequence"/>
</dbReference>
<dbReference type="EMBL" id="FNZA01000004">
    <property type="protein sequence ID" value="SEJ15844.1"/>
    <property type="molecule type" value="Genomic_DNA"/>
</dbReference>
<keyword evidence="2" id="KW-1185">Reference proteome</keyword>
<reference evidence="2" key="1">
    <citation type="submission" date="2016-10" db="EMBL/GenBank/DDBJ databases">
        <authorList>
            <person name="Varghese N."/>
            <person name="Submissions S."/>
        </authorList>
    </citation>
    <scope>NUCLEOTIDE SEQUENCE [LARGE SCALE GENOMIC DNA]</scope>
    <source>
        <strain evidence="2">CGMCC 1.10218</strain>
    </source>
</reference>
<evidence type="ECO:0000313" key="2">
    <source>
        <dbReference type="Proteomes" id="UP000199223"/>
    </source>
</evidence>
<name>A0A1H6WKW6_9DEIO</name>
<evidence type="ECO:0000313" key="1">
    <source>
        <dbReference type="EMBL" id="SEJ15844.1"/>
    </source>
</evidence>
<proteinExistence type="predicted"/>